<dbReference type="InterPro" id="IPR033344">
    <property type="entry name" value="CURT1"/>
</dbReference>
<dbReference type="PANTHER" id="PTHR33222">
    <property type="match status" value="1"/>
</dbReference>
<keyword evidence="2" id="KW-0812">Transmembrane</keyword>
<evidence type="ECO:0000313" key="4">
    <source>
        <dbReference type="EMBL" id="KAH9321564.1"/>
    </source>
</evidence>
<dbReference type="Proteomes" id="UP000824469">
    <property type="component" value="Unassembled WGS sequence"/>
</dbReference>
<name>A0AA38GE58_TAXCH</name>
<dbReference type="GO" id="GO:0009535">
    <property type="term" value="C:chloroplast thylakoid membrane"/>
    <property type="evidence" value="ECO:0007669"/>
    <property type="project" value="TreeGrafter"/>
</dbReference>
<keyword evidence="2" id="KW-1133">Transmembrane helix</keyword>
<sequence length="183" mass="20526">MPRGLHISMGKAMSEKEIRINFSSRFLEQIWINLPLYWREIHVLLLFSGFAYVAARATTSEETSTVVSKQLEALPVREEIPEESSADVSQPFEVVSAGEEIPEESSSDVTELFDNTFADLKRKFDATEDKSTLLIYGSAAVVALLVSGAVVNAIDSIPLLPKAMEFVGFGYTVWFVYRYLLYK</sequence>
<feature type="non-terminal residue" evidence="4">
    <location>
        <position position="1"/>
    </location>
</feature>
<keyword evidence="2" id="KW-0472">Membrane</keyword>
<evidence type="ECO:0000256" key="1">
    <source>
        <dbReference type="ARBA" id="ARBA00004141"/>
    </source>
</evidence>
<dbReference type="AlphaFoldDB" id="A0AA38GE58"/>
<feature type="transmembrane region" description="Helical" evidence="2">
    <location>
        <begin position="133"/>
        <end position="154"/>
    </location>
</feature>
<accession>A0AA38GE58</accession>
<comment type="caution">
    <text evidence="4">The sequence shown here is derived from an EMBL/GenBank/DDBJ whole genome shotgun (WGS) entry which is preliminary data.</text>
</comment>
<evidence type="ECO:0000259" key="3">
    <source>
        <dbReference type="Pfam" id="PF14159"/>
    </source>
</evidence>
<gene>
    <name evidence="4" type="ORF">KI387_016203</name>
</gene>
<dbReference type="InterPro" id="IPR025564">
    <property type="entry name" value="CAAD_dom"/>
</dbReference>
<keyword evidence="5" id="KW-1185">Reference proteome</keyword>
<dbReference type="OMA" id="PANTCAL"/>
<evidence type="ECO:0000313" key="5">
    <source>
        <dbReference type="Proteomes" id="UP000824469"/>
    </source>
</evidence>
<organism evidence="4 5">
    <name type="scientific">Taxus chinensis</name>
    <name type="common">Chinese yew</name>
    <name type="synonym">Taxus wallichiana var. chinensis</name>
    <dbReference type="NCBI Taxonomy" id="29808"/>
    <lineage>
        <taxon>Eukaryota</taxon>
        <taxon>Viridiplantae</taxon>
        <taxon>Streptophyta</taxon>
        <taxon>Embryophyta</taxon>
        <taxon>Tracheophyta</taxon>
        <taxon>Spermatophyta</taxon>
        <taxon>Pinopsida</taxon>
        <taxon>Pinidae</taxon>
        <taxon>Conifers II</taxon>
        <taxon>Cupressales</taxon>
        <taxon>Taxaceae</taxon>
        <taxon>Taxus</taxon>
    </lineage>
</organism>
<protein>
    <recommendedName>
        <fullName evidence="3">Cyanobacterial aminoacyl-tRNA synthetase CAAD domain-containing protein</fullName>
    </recommendedName>
</protein>
<dbReference type="Pfam" id="PF14159">
    <property type="entry name" value="CAAD"/>
    <property type="match status" value="1"/>
</dbReference>
<feature type="transmembrane region" description="Helical" evidence="2">
    <location>
        <begin position="166"/>
        <end position="182"/>
    </location>
</feature>
<reference evidence="4 5" key="1">
    <citation type="journal article" date="2021" name="Nat. Plants">
        <title>The Taxus genome provides insights into paclitaxel biosynthesis.</title>
        <authorList>
            <person name="Xiong X."/>
            <person name="Gou J."/>
            <person name="Liao Q."/>
            <person name="Li Y."/>
            <person name="Zhou Q."/>
            <person name="Bi G."/>
            <person name="Li C."/>
            <person name="Du R."/>
            <person name="Wang X."/>
            <person name="Sun T."/>
            <person name="Guo L."/>
            <person name="Liang H."/>
            <person name="Lu P."/>
            <person name="Wu Y."/>
            <person name="Zhang Z."/>
            <person name="Ro D.K."/>
            <person name="Shang Y."/>
            <person name="Huang S."/>
            <person name="Yan J."/>
        </authorList>
    </citation>
    <scope>NUCLEOTIDE SEQUENCE [LARGE SCALE GENOMIC DNA]</scope>
    <source>
        <strain evidence="4">Ta-2019</strain>
    </source>
</reference>
<dbReference type="EMBL" id="JAHRHJ020000003">
    <property type="protein sequence ID" value="KAH9321564.1"/>
    <property type="molecule type" value="Genomic_DNA"/>
</dbReference>
<feature type="domain" description="Cyanobacterial aminoacyl-tRNA synthetase CAAD" evidence="3">
    <location>
        <begin position="119"/>
        <end position="182"/>
    </location>
</feature>
<dbReference type="PANTHER" id="PTHR33222:SF4">
    <property type="entry name" value="PROTEIN CURVATURE THYLAKOID 1A, CHLOROPLASTIC"/>
    <property type="match status" value="1"/>
</dbReference>
<comment type="subcellular location">
    <subcellularLocation>
        <location evidence="1">Membrane</location>
        <topology evidence="1">Multi-pass membrane protein</topology>
    </subcellularLocation>
</comment>
<evidence type="ECO:0000256" key="2">
    <source>
        <dbReference type="SAM" id="Phobius"/>
    </source>
</evidence>
<proteinExistence type="predicted"/>